<dbReference type="KEGG" id="xor:XOC_1948"/>
<gene>
    <name evidence="2" type="ORF">XOC_1948</name>
</gene>
<name>G7TBN0_XANOB</name>
<dbReference type="EMBL" id="CP003057">
    <property type="protein sequence ID" value="AEQ96101.1"/>
    <property type="molecule type" value="Genomic_DNA"/>
</dbReference>
<organism evidence="2 3">
    <name type="scientific">Xanthomonas oryzae pv. oryzicola (strain BLS256)</name>
    <dbReference type="NCBI Taxonomy" id="383407"/>
    <lineage>
        <taxon>Bacteria</taxon>
        <taxon>Pseudomonadati</taxon>
        <taxon>Pseudomonadota</taxon>
        <taxon>Gammaproteobacteria</taxon>
        <taxon>Lysobacterales</taxon>
        <taxon>Lysobacteraceae</taxon>
        <taxon>Xanthomonas</taxon>
    </lineage>
</organism>
<evidence type="ECO:0000313" key="2">
    <source>
        <dbReference type="EMBL" id="AEQ96101.1"/>
    </source>
</evidence>
<dbReference type="HOGENOM" id="CLU_3384455_0_0_6"/>
<proteinExistence type="predicted"/>
<feature type="signal peptide" evidence="1">
    <location>
        <begin position="1"/>
        <end position="22"/>
    </location>
</feature>
<accession>G7TBN0</accession>
<dbReference type="RefSeq" id="WP_014502928.1">
    <property type="nucleotide sequence ID" value="NC_017267.2"/>
</dbReference>
<dbReference type="Proteomes" id="UP000008851">
    <property type="component" value="Chromosome"/>
</dbReference>
<sequence>MTAARAAVYVLLGLIAITSVTASTAERAAEPNTQAPVGSTL</sequence>
<evidence type="ECO:0000256" key="1">
    <source>
        <dbReference type="SAM" id="SignalP"/>
    </source>
</evidence>
<keyword evidence="1" id="KW-0732">Signal</keyword>
<feature type="chain" id="PRO_5003503937" evidence="1">
    <location>
        <begin position="23"/>
        <end position="41"/>
    </location>
</feature>
<evidence type="ECO:0000313" key="3">
    <source>
        <dbReference type="Proteomes" id="UP000008851"/>
    </source>
</evidence>
<dbReference type="AlphaFoldDB" id="G7TBN0"/>
<reference evidence="2 3" key="1">
    <citation type="journal article" date="2011" name="J. Bacteriol.">
        <title>Two new complete genome sequences offer insight into host and tissue specificity of plant pathogenic Xanthomonas spp.</title>
        <authorList>
            <person name="Bogdanove A.J."/>
            <person name="Koebnik R."/>
            <person name="Lu H."/>
            <person name="Furutani A."/>
            <person name="Angiuoli S.V."/>
            <person name="Patil P.B."/>
            <person name="Van Sluys M.A."/>
            <person name="Ryan R.P."/>
            <person name="Meyer D.F."/>
            <person name="Han S.W."/>
            <person name="Aparna G."/>
            <person name="Rajaram M."/>
            <person name="Delcher A.L."/>
            <person name="Phillippy A.M."/>
            <person name="Puiu D."/>
            <person name="Schatz M.C."/>
            <person name="Shumway M."/>
            <person name="Sommer D.D."/>
            <person name="Trapnell C."/>
            <person name="Benahmed F."/>
            <person name="Dimitrov G."/>
            <person name="Madupu R."/>
            <person name="Radune D."/>
            <person name="Sullivan S."/>
            <person name="Jha G."/>
            <person name="Ishihara H."/>
            <person name="Lee S.W."/>
            <person name="Pandey A."/>
            <person name="Sharma V."/>
            <person name="Sriariyanun M."/>
            <person name="Szurek B."/>
            <person name="Vera-Cruz C.M."/>
            <person name="Dorman K.S."/>
            <person name="Ronald P.C."/>
            <person name="Verdier V."/>
            <person name="Dow J.M."/>
            <person name="Sonti R.V."/>
            <person name="Tsuge S."/>
            <person name="Brendel V.P."/>
            <person name="Rabinowicz P.D."/>
            <person name="Leach J.E."/>
            <person name="White F.F."/>
            <person name="Salzberg S.L."/>
        </authorList>
    </citation>
    <scope>NUCLEOTIDE SEQUENCE [LARGE SCALE GENOMIC DNA]</scope>
    <source>
        <strain evidence="2 3">BLS256</strain>
    </source>
</reference>
<protein>
    <submittedName>
        <fullName evidence="2">Uncharacterized protein</fullName>
    </submittedName>
</protein>